<keyword evidence="3" id="KW-1185">Reference proteome</keyword>
<reference evidence="3" key="1">
    <citation type="submission" date="2016-06" db="EMBL/GenBank/DDBJ databases">
        <authorList>
            <person name="Varghese N."/>
        </authorList>
    </citation>
    <scope>NUCLEOTIDE SEQUENCE [LARGE SCALE GENOMIC DNA]</scope>
    <source>
        <strain evidence="3">DSM 46123</strain>
    </source>
</reference>
<dbReference type="EMBL" id="FMHU01000001">
    <property type="protein sequence ID" value="SCL17742.1"/>
    <property type="molecule type" value="Genomic_DNA"/>
</dbReference>
<dbReference type="AlphaFoldDB" id="A0A1C6RKP1"/>
<organism evidence="2 3">
    <name type="scientific">Micromonospora inyonensis</name>
    <dbReference type="NCBI Taxonomy" id="47866"/>
    <lineage>
        <taxon>Bacteria</taxon>
        <taxon>Bacillati</taxon>
        <taxon>Actinomycetota</taxon>
        <taxon>Actinomycetes</taxon>
        <taxon>Micromonosporales</taxon>
        <taxon>Micromonosporaceae</taxon>
        <taxon>Micromonospora</taxon>
    </lineage>
</organism>
<feature type="region of interest" description="Disordered" evidence="1">
    <location>
        <begin position="1"/>
        <end position="21"/>
    </location>
</feature>
<evidence type="ECO:0000313" key="2">
    <source>
        <dbReference type="EMBL" id="SCL17742.1"/>
    </source>
</evidence>
<name>A0A1C6RKP1_9ACTN</name>
<evidence type="ECO:0000256" key="1">
    <source>
        <dbReference type="SAM" id="MobiDB-lite"/>
    </source>
</evidence>
<proteinExistence type="predicted"/>
<dbReference type="STRING" id="47866.GA0074694_2114"/>
<accession>A0A1C6RKP1</accession>
<protein>
    <submittedName>
        <fullName evidence="2">Uncharacterized protein</fullName>
    </submittedName>
</protein>
<gene>
    <name evidence="2" type="ORF">GA0074694_2114</name>
</gene>
<dbReference type="Proteomes" id="UP000198906">
    <property type="component" value="Unassembled WGS sequence"/>
</dbReference>
<evidence type="ECO:0000313" key="3">
    <source>
        <dbReference type="Proteomes" id="UP000198906"/>
    </source>
</evidence>
<sequence length="48" mass="5021">MSHLTRTTIRHPLTGHTPVPELRGRDLITSETAGIGCTPTAAIVGGAR</sequence>